<sequence>MKSSIIILITIICTLTSCKSNDMKESKIVSISIDINANSSEVWNLITSKDYAKELGSVFDKNAFVESDWKLGSEVHFKYEPNKIVSTGIITKLIENELIQVEYDFSGFKYEERYTIEESNTVSKLAIYAGPYISDFEAQKIVWKSWLLKVKELSEK</sequence>
<dbReference type="Proteomes" id="UP000619238">
    <property type="component" value="Unassembled WGS sequence"/>
</dbReference>
<dbReference type="SUPFAM" id="SSF55961">
    <property type="entry name" value="Bet v1-like"/>
    <property type="match status" value="1"/>
</dbReference>
<dbReference type="RefSeq" id="WP_187563724.1">
    <property type="nucleotide sequence ID" value="NZ_JACGWS010000013.1"/>
</dbReference>
<reference evidence="1 2" key="1">
    <citation type="submission" date="2020-07" db="EMBL/GenBank/DDBJ databases">
        <title>Description of Kordia aestuariivivens sp. nov., isolated from a tidal flat.</title>
        <authorList>
            <person name="Park S."/>
            <person name="Yoon J.-H."/>
        </authorList>
    </citation>
    <scope>NUCLEOTIDE SEQUENCE [LARGE SCALE GENOMIC DNA]</scope>
    <source>
        <strain evidence="1 2">YSTF-M3</strain>
    </source>
</reference>
<name>A0ABR7QE67_9FLAO</name>
<dbReference type="PROSITE" id="PS51257">
    <property type="entry name" value="PROKAR_LIPOPROTEIN"/>
    <property type="match status" value="1"/>
</dbReference>
<protein>
    <recommendedName>
        <fullName evidence="3">SRPBCC family protein</fullName>
    </recommendedName>
</protein>
<evidence type="ECO:0000313" key="1">
    <source>
        <dbReference type="EMBL" id="MBC8756681.1"/>
    </source>
</evidence>
<keyword evidence="2" id="KW-1185">Reference proteome</keyword>
<evidence type="ECO:0008006" key="3">
    <source>
        <dbReference type="Google" id="ProtNLM"/>
    </source>
</evidence>
<dbReference type="EMBL" id="JACGWS010000013">
    <property type="protein sequence ID" value="MBC8756681.1"/>
    <property type="molecule type" value="Genomic_DNA"/>
</dbReference>
<organism evidence="1 2">
    <name type="scientific">Kordia aestuariivivens</name>
    <dbReference type="NCBI Taxonomy" id="2759037"/>
    <lineage>
        <taxon>Bacteria</taxon>
        <taxon>Pseudomonadati</taxon>
        <taxon>Bacteroidota</taxon>
        <taxon>Flavobacteriia</taxon>
        <taxon>Flavobacteriales</taxon>
        <taxon>Flavobacteriaceae</taxon>
        <taxon>Kordia</taxon>
    </lineage>
</organism>
<gene>
    <name evidence="1" type="ORF">H2O64_18555</name>
</gene>
<dbReference type="InterPro" id="IPR023393">
    <property type="entry name" value="START-like_dom_sf"/>
</dbReference>
<evidence type="ECO:0000313" key="2">
    <source>
        <dbReference type="Proteomes" id="UP000619238"/>
    </source>
</evidence>
<comment type="caution">
    <text evidence="1">The sequence shown here is derived from an EMBL/GenBank/DDBJ whole genome shotgun (WGS) entry which is preliminary data.</text>
</comment>
<proteinExistence type="predicted"/>
<dbReference type="Gene3D" id="3.30.530.20">
    <property type="match status" value="1"/>
</dbReference>
<accession>A0ABR7QE67</accession>